<comment type="caution">
    <text evidence="2">The sequence shown here is derived from an EMBL/GenBank/DDBJ whole genome shotgun (WGS) entry which is preliminary data.</text>
</comment>
<dbReference type="OrthoDB" id="2162994at2759"/>
<feature type="compositionally biased region" description="Basic residues" evidence="1">
    <location>
        <begin position="122"/>
        <end position="134"/>
    </location>
</feature>
<accession>A0A1Q8RGM3</accession>
<protein>
    <submittedName>
        <fullName evidence="2">Uncharacterized protein</fullName>
    </submittedName>
</protein>
<evidence type="ECO:0000313" key="2">
    <source>
        <dbReference type="EMBL" id="OLN83313.1"/>
    </source>
</evidence>
<keyword evidence="3" id="KW-1185">Reference proteome</keyword>
<evidence type="ECO:0000256" key="1">
    <source>
        <dbReference type="SAM" id="MobiDB-lite"/>
    </source>
</evidence>
<dbReference type="AlphaFoldDB" id="A0A1Q8RGM3"/>
<dbReference type="Proteomes" id="UP000186583">
    <property type="component" value="Unassembled WGS sequence"/>
</dbReference>
<feature type="region of interest" description="Disordered" evidence="1">
    <location>
        <begin position="1"/>
        <end position="35"/>
    </location>
</feature>
<organism evidence="2 3">
    <name type="scientific">Colletotrichum chlorophyti</name>
    <dbReference type="NCBI Taxonomy" id="708187"/>
    <lineage>
        <taxon>Eukaryota</taxon>
        <taxon>Fungi</taxon>
        <taxon>Dikarya</taxon>
        <taxon>Ascomycota</taxon>
        <taxon>Pezizomycotina</taxon>
        <taxon>Sordariomycetes</taxon>
        <taxon>Hypocreomycetidae</taxon>
        <taxon>Glomerellales</taxon>
        <taxon>Glomerellaceae</taxon>
        <taxon>Colletotrichum</taxon>
    </lineage>
</organism>
<sequence length="158" mass="17384">MDRPEINPTLATTGNPTIPSGSAPDSAPDCQPINDPIPLSLNQLKAGEVIHRVHDNADALLHNMQQLLQARSSTEEDKRYIASGTALNHHNLVSSQRISQRIVTDMAELVRLSSSIAERDRKSKRSKTLRRRPTKSQSSVCNPKTSLCKEAEGRALRA</sequence>
<dbReference type="STRING" id="708187.A0A1Q8RGM3"/>
<evidence type="ECO:0000313" key="3">
    <source>
        <dbReference type="Proteomes" id="UP000186583"/>
    </source>
</evidence>
<feature type="region of interest" description="Disordered" evidence="1">
    <location>
        <begin position="119"/>
        <end position="144"/>
    </location>
</feature>
<feature type="compositionally biased region" description="Polar residues" evidence="1">
    <location>
        <begin position="9"/>
        <end position="20"/>
    </location>
</feature>
<name>A0A1Q8RGM3_9PEZI</name>
<reference evidence="2 3" key="1">
    <citation type="submission" date="2016-11" db="EMBL/GenBank/DDBJ databases">
        <title>Draft Genome Assembly of Colletotrichum chlorophyti a pathogen of herbaceous plants.</title>
        <authorList>
            <person name="Gan P."/>
            <person name="Narusaka M."/>
            <person name="Tsushima A."/>
            <person name="Narusaka Y."/>
            <person name="Takano Y."/>
            <person name="Shirasu K."/>
        </authorList>
    </citation>
    <scope>NUCLEOTIDE SEQUENCE [LARGE SCALE GENOMIC DNA]</scope>
    <source>
        <strain evidence="2 3">NTL11</strain>
    </source>
</reference>
<gene>
    <name evidence="2" type="ORF">CCHL11_03124</name>
</gene>
<dbReference type="EMBL" id="MPGH01000204">
    <property type="protein sequence ID" value="OLN83313.1"/>
    <property type="molecule type" value="Genomic_DNA"/>
</dbReference>
<proteinExistence type="predicted"/>